<dbReference type="SUPFAM" id="SSF48179">
    <property type="entry name" value="6-phosphogluconate dehydrogenase C-terminal domain-like"/>
    <property type="match status" value="1"/>
</dbReference>
<dbReference type="GO" id="GO:0051287">
    <property type="term" value="F:NAD binding"/>
    <property type="evidence" value="ECO:0007669"/>
    <property type="project" value="InterPro"/>
</dbReference>
<organism evidence="6 7">
    <name type="scientific">Thalassobaculum fulvum</name>
    <dbReference type="NCBI Taxonomy" id="1633335"/>
    <lineage>
        <taxon>Bacteria</taxon>
        <taxon>Pseudomonadati</taxon>
        <taxon>Pseudomonadota</taxon>
        <taxon>Alphaproteobacteria</taxon>
        <taxon>Rhodospirillales</taxon>
        <taxon>Thalassobaculaceae</taxon>
        <taxon>Thalassobaculum</taxon>
    </lineage>
</organism>
<keyword evidence="2" id="KW-0520">NAD</keyword>
<dbReference type="Pfam" id="PF03446">
    <property type="entry name" value="NAD_binding_2"/>
    <property type="match status" value="1"/>
</dbReference>
<dbReference type="Gene3D" id="1.10.1040.10">
    <property type="entry name" value="N-(1-d-carboxylethyl)-l-norvaline Dehydrogenase, domain 2"/>
    <property type="match status" value="1"/>
</dbReference>
<evidence type="ECO:0000259" key="4">
    <source>
        <dbReference type="Pfam" id="PF03446"/>
    </source>
</evidence>
<dbReference type="GO" id="GO:0050661">
    <property type="term" value="F:NADP binding"/>
    <property type="evidence" value="ECO:0007669"/>
    <property type="project" value="InterPro"/>
</dbReference>
<dbReference type="Gene3D" id="3.40.50.720">
    <property type="entry name" value="NAD(P)-binding Rossmann-like Domain"/>
    <property type="match status" value="1"/>
</dbReference>
<dbReference type="PIRSF" id="PIRSF000103">
    <property type="entry name" value="HIBADH"/>
    <property type="match status" value="1"/>
</dbReference>
<keyword evidence="1" id="KW-0560">Oxidoreductase</keyword>
<evidence type="ECO:0000256" key="2">
    <source>
        <dbReference type="ARBA" id="ARBA00023027"/>
    </source>
</evidence>
<dbReference type="InterPro" id="IPR013328">
    <property type="entry name" value="6PGD_dom2"/>
</dbReference>
<evidence type="ECO:0000256" key="1">
    <source>
        <dbReference type="ARBA" id="ARBA00023002"/>
    </source>
</evidence>
<dbReference type="GO" id="GO:0016616">
    <property type="term" value="F:oxidoreductase activity, acting on the CH-OH group of donors, NAD or NADP as acceptor"/>
    <property type="evidence" value="ECO:0007669"/>
    <property type="project" value="TreeGrafter"/>
</dbReference>
<protein>
    <submittedName>
        <fullName evidence="6">Oxidoreductase</fullName>
    </submittedName>
</protein>
<dbReference type="AlphaFoldDB" id="A0A918XXG4"/>
<reference evidence="6" key="1">
    <citation type="journal article" date="2014" name="Int. J. Syst. Evol. Microbiol.">
        <title>Complete genome sequence of Corynebacterium casei LMG S-19264T (=DSM 44701T), isolated from a smear-ripened cheese.</title>
        <authorList>
            <consortium name="US DOE Joint Genome Institute (JGI-PGF)"/>
            <person name="Walter F."/>
            <person name="Albersmeier A."/>
            <person name="Kalinowski J."/>
            <person name="Ruckert C."/>
        </authorList>
    </citation>
    <scope>NUCLEOTIDE SEQUENCE</scope>
    <source>
        <strain evidence="6">KCTC 42651</strain>
    </source>
</reference>
<dbReference type="InterPro" id="IPR029154">
    <property type="entry name" value="HIBADH-like_NADP-bd"/>
</dbReference>
<dbReference type="InterPro" id="IPR015815">
    <property type="entry name" value="HIBADH-related"/>
</dbReference>
<comment type="caution">
    <text evidence="6">The sequence shown here is derived from an EMBL/GenBank/DDBJ whole genome shotgun (WGS) entry which is preliminary data.</text>
</comment>
<dbReference type="Pfam" id="PF14833">
    <property type="entry name" value="NAD_binding_11"/>
    <property type="match status" value="1"/>
</dbReference>
<reference evidence="6" key="2">
    <citation type="submission" date="2020-09" db="EMBL/GenBank/DDBJ databases">
        <authorList>
            <person name="Sun Q."/>
            <person name="Kim S."/>
        </authorList>
    </citation>
    <scope>NUCLEOTIDE SEQUENCE</scope>
    <source>
        <strain evidence="6">KCTC 42651</strain>
    </source>
</reference>
<dbReference type="InterPro" id="IPR008927">
    <property type="entry name" value="6-PGluconate_DH-like_C_sf"/>
</dbReference>
<feature type="domain" description="3-hydroxyisobutyrate dehydrogenase-like NAD-binding" evidence="5">
    <location>
        <begin position="164"/>
        <end position="283"/>
    </location>
</feature>
<keyword evidence="7" id="KW-1185">Reference proteome</keyword>
<evidence type="ECO:0000313" key="7">
    <source>
        <dbReference type="Proteomes" id="UP000630353"/>
    </source>
</evidence>
<dbReference type="RefSeq" id="WP_189995811.1">
    <property type="nucleotide sequence ID" value="NZ_BMZS01000018.1"/>
</dbReference>
<accession>A0A918XXG4</accession>
<sequence length="292" mass="30396">MRLGYLGVGNMGRPMAGRLLDAGHEVWIHDVREDAMRPLLERQARSADSPKALAEACETVVVSLPTLAVFRRAVTGPDGLLAGGGLKTIVNTCTVGSPFVREMAAVCAEKGVVMIDAPISGGPAGAAAGTLAVMVSGDPVRAAELRPVFECWGPTVVIAGDAPGAAQVMKLTNNILFAVSLVATSEAMVMADRGGIPADAMLQVLNNGTGRNFATMSVFPKAIVPRSFDFGATFEILMKDVDLAIEQGEALGVPMWVCQAARLVLKHGVFAGRGQQDLSRAIEIVEQGTSAG</sequence>
<dbReference type="InterPro" id="IPR006115">
    <property type="entry name" value="6PGDH_NADP-bd"/>
</dbReference>
<dbReference type="PANTHER" id="PTHR22981">
    <property type="entry name" value="3-HYDROXYISOBUTYRATE DEHYDROGENASE-RELATED"/>
    <property type="match status" value="1"/>
</dbReference>
<evidence type="ECO:0000313" key="6">
    <source>
        <dbReference type="EMBL" id="GHD63923.1"/>
    </source>
</evidence>
<name>A0A918XXG4_9PROT</name>
<evidence type="ECO:0000259" key="5">
    <source>
        <dbReference type="Pfam" id="PF14833"/>
    </source>
</evidence>
<dbReference type="PANTHER" id="PTHR22981:SF7">
    <property type="entry name" value="3-HYDROXYISOBUTYRATE DEHYDROGENASE, MITOCHONDRIAL"/>
    <property type="match status" value="1"/>
</dbReference>
<dbReference type="Proteomes" id="UP000630353">
    <property type="component" value="Unassembled WGS sequence"/>
</dbReference>
<dbReference type="InterPro" id="IPR036291">
    <property type="entry name" value="NAD(P)-bd_dom_sf"/>
</dbReference>
<feature type="active site" evidence="3">
    <location>
        <position position="170"/>
    </location>
</feature>
<feature type="domain" description="6-phosphogluconate dehydrogenase NADP-binding" evidence="4">
    <location>
        <begin position="3"/>
        <end position="159"/>
    </location>
</feature>
<proteinExistence type="predicted"/>
<gene>
    <name evidence="6" type="ORF">GCM10017083_54860</name>
</gene>
<dbReference type="SUPFAM" id="SSF51735">
    <property type="entry name" value="NAD(P)-binding Rossmann-fold domains"/>
    <property type="match status" value="1"/>
</dbReference>
<evidence type="ECO:0000256" key="3">
    <source>
        <dbReference type="PIRSR" id="PIRSR000103-1"/>
    </source>
</evidence>
<dbReference type="EMBL" id="BMZS01000018">
    <property type="protein sequence ID" value="GHD63923.1"/>
    <property type="molecule type" value="Genomic_DNA"/>
</dbReference>